<comment type="subcellular location">
    <subcellularLocation>
        <location evidence="1">Endomembrane system</location>
        <topology evidence="1">Multi-pass membrane protein</topology>
    </subcellularLocation>
    <subcellularLocation>
        <location evidence="6">Membrane</location>
        <topology evidence="6">Multi-pass membrane protein</topology>
    </subcellularLocation>
</comment>
<feature type="transmembrane region" description="Helical" evidence="7">
    <location>
        <begin position="256"/>
        <end position="280"/>
    </location>
</feature>
<keyword evidence="2 6" id="KW-0812">Transmembrane</keyword>
<dbReference type="PANTHER" id="PTHR42829:SF2">
    <property type="entry name" value="NADH-UBIQUINONE OXIDOREDUCTASE CHAIN 5"/>
    <property type="match status" value="1"/>
</dbReference>
<dbReference type="InterPro" id="IPR003945">
    <property type="entry name" value="NU5C-like"/>
</dbReference>
<feature type="transmembrane region" description="Helical" evidence="7">
    <location>
        <begin position="83"/>
        <end position="105"/>
    </location>
</feature>
<dbReference type="GO" id="GO:0042773">
    <property type="term" value="P:ATP synthesis coupled electron transport"/>
    <property type="evidence" value="ECO:0007669"/>
    <property type="project" value="InterPro"/>
</dbReference>
<dbReference type="InterPro" id="IPR001516">
    <property type="entry name" value="Proton_antipo_N"/>
</dbReference>
<evidence type="ECO:0000256" key="5">
    <source>
        <dbReference type="ARBA" id="ARBA00025624"/>
    </source>
</evidence>
<feature type="transmembrane region" description="Helical" evidence="7">
    <location>
        <begin position="117"/>
        <end position="138"/>
    </location>
</feature>
<feature type="transmembrane region" description="Helical" evidence="7">
    <location>
        <begin position="221"/>
        <end position="244"/>
    </location>
</feature>
<reference evidence="10 11" key="1">
    <citation type="journal article" date="2016" name="Biochim. Biophys. Acta">
        <title>Characterization of red-shifted phycobilisomes isolated from the chlorophyll f-containing cyanobacterium Halomicronema hongdechloris.</title>
        <authorList>
            <person name="Li Y."/>
            <person name="Lin Y."/>
            <person name="Garvey C.J."/>
            <person name="Birch D."/>
            <person name="Corkery R.W."/>
            <person name="Loughlin P.C."/>
            <person name="Scheer H."/>
            <person name="Willows R.D."/>
            <person name="Chen M."/>
        </authorList>
    </citation>
    <scope>NUCLEOTIDE SEQUENCE [LARGE SCALE GENOMIC DNA]</scope>
    <source>
        <strain evidence="10 11">C2206</strain>
    </source>
</reference>
<evidence type="ECO:0000256" key="6">
    <source>
        <dbReference type="RuleBase" id="RU000320"/>
    </source>
</evidence>
<dbReference type="Proteomes" id="UP000191901">
    <property type="component" value="Chromosome"/>
</dbReference>
<dbReference type="InterPro" id="IPR010217">
    <property type="entry name" value="NU5C2"/>
</dbReference>
<dbReference type="RefSeq" id="WP_080805070.1">
    <property type="nucleotide sequence ID" value="NZ_CP021983.2"/>
</dbReference>
<accession>A0A1Z3HUV8</accession>
<feature type="transmembrane region" description="Helical" evidence="7">
    <location>
        <begin position="286"/>
        <end position="304"/>
    </location>
</feature>
<feature type="transmembrane region" description="Helical" evidence="7">
    <location>
        <begin position="144"/>
        <end position="164"/>
    </location>
</feature>
<feature type="transmembrane region" description="Helical" evidence="7">
    <location>
        <begin position="495"/>
        <end position="515"/>
    </location>
</feature>
<dbReference type="Gene3D" id="1.20.5.2700">
    <property type="match status" value="1"/>
</dbReference>
<feature type="transmembrane region" description="Helical" evidence="7">
    <location>
        <begin position="335"/>
        <end position="358"/>
    </location>
</feature>
<dbReference type="NCBIfam" id="TIGR01960">
    <property type="entry name" value="ndhF3_CO2"/>
    <property type="match status" value="1"/>
</dbReference>
<organism evidence="10 11">
    <name type="scientific">Halomicronema hongdechloris C2206</name>
    <dbReference type="NCBI Taxonomy" id="1641165"/>
    <lineage>
        <taxon>Bacteria</taxon>
        <taxon>Bacillati</taxon>
        <taxon>Cyanobacteriota</taxon>
        <taxon>Cyanophyceae</taxon>
        <taxon>Nodosilineales</taxon>
        <taxon>Nodosilineaceae</taxon>
        <taxon>Halomicronema</taxon>
    </lineage>
</organism>
<feature type="transmembrane region" description="Helical" evidence="7">
    <location>
        <begin position="454"/>
        <end position="475"/>
    </location>
</feature>
<dbReference type="STRING" id="1641165.XM38_00830"/>
<dbReference type="GO" id="GO:0015990">
    <property type="term" value="P:electron transport coupled proton transport"/>
    <property type="evidence" value="ECO:0007669"/>
    <property type="project" value="TreeGrafter"/>
</dbReference>
<dbReference type="GO" id="GO:0008137">
    <property type="term" value="F:NADH dehydrogenase (ubiquinone) activity"/>
    <property type="evidence" value="ECO:0007669"/>
    <property type="project" value="InterPro"/>
</dbReference>
<evidence type="ECO:0000259" key="8">
    <source>
        <dbReference type="Pfam" id="PF00361"/>
    </source>
</evidence>
<dbReference type="OrthoDB" id="9807568at2"/>
<dbReference type="GO" id="GO:0003954">
    <property type="term" value="F:NADH dehydrogenase activity"/>
    <property type="evidence" value="ECO:0007669"/>
    <property type="project" value="TreeGrafter"/>
</dbReference>
<feature type="transmembrane region" description="Helical" evidence="7">
    <location>
        <begin position="185"/>
        <end position="201"/>
    </location>
</feature>
<feature type="transmembrane region" description="Helical" evidence="7">
    <location>
        <begin position="379"/>
        <end position="402"/>
    </location>
</feature>
<dbReference type="AlphaFoldDB" id="A0A1Z3HUV8"/>
<evidence type="ECO:0000259" key="9">
    <source>
        <dbReference type="Pfam" id="PF00662"/>
    </source>
</evidence>
<dbReference type="InterPro" id="IPR001750">
    <property type="entry name" value="ND/Mrp_TM"/>
</dbReference>
<dbReference type="GO" id="GO:0012505">
    <property type="term" value="C:endomembrane system"/>
    <property type="evidence" value="ECO:0007669"/>
    <property type="project" value="UniProtKB-SubCell"/>
</dbReference>
<evidence type="ECO:0000256" key="4">
    <source>
        <dbReference type="ARBA" id="ARBA00023136"/>
    </source>
</evidence>
<evidence type="ECO:0000313" key="10">
    <source>
        <dbReference type="EMBL" id="ASC74100.1"/>
    </source>
</evidence>
<feature type="transmembrane region" description="Helical" evidence="7">
    <location>
        <begin position="414"/>
        <end position="442"/>
    </location>
</feature>
<evidence type="ECO:0000256" key="2">
    <source>
        <dbReference type="ARBA" id="ARBA00022692"/>
    </source>
</evidence>
<evidence type="ECO:0000256" key="1">
    <source>
        <dbReference type="ARBA" id="ARBA00004127"/>
    </source>
</evidence>
<dbReference type="KEGG" id="hhg:XM38_050750"/>
<dbReference type="EMBL" id="CP021983">
    <property type="protein sequence ID" value="ASC74100.1"/>
    <property type="molecule type" value="Genomic_DNA"/>
</dbReference>
<feature type="domain" description="NADH-Ubiquinone oxidoreductase (complex I) chain 5 N-terminal" evidence="9">
    <location>
        <begin position="73"/>
        <end position="123"/>
    </location>
</feature>
<dbReference type="PANTHER" id="PTHR42829">
    <property type="entry name" value="NADH-UBIQUINONE OXIDOREDUCTASE CHAIN 5"/>
    <property type="match status" value="1"/>
</dbReference>
<feature type="transmembrane region" description="Helical" evidence="7">
    <location>
        <begin position="591"/>
        <end position="612"/>
    </location>
</feature>
<keyword evidence="3 7" id="KW-1133">Transmembrane helix</keyword>
<gene>
    <name evidence="10" type="primary">ndhF_3</name>
    <name evidence="10" type="ORF">XM38_050750</name>
</gene>
<keyword evidence="11" id="KW-1185">Reference proteome</keyword>
<dbReference type="Pfam" id="PF00662">
    <property type="entry name" value="Proton_antipo_N"/>
    <property type="match status" value="1"/>
</dbReference>
<feature type="transmembrane region" description="Helical" evidence="7">
    <location>
        <begin position="12"/>
        <end position="31"/>
    </location>
</feature>
<protein>
    <submittedName>
        <fullName evidence="10">NADH dehydrogenase subunit 5</fullName>
    </submittedName>
</protein>
<comment type="function">
    <text evidence="5">NDH-1 shuttles electrons from NAD(P)H, via FMN and iron-sulfur (Fe-S) centers, to quinones in the respiratory chain. The immediate electron acceptor for the enzyme in this species is believed to be plastoquinone. Couples the redox reaction to proton translocation (for every two electrons transferred, four hydrogen ions are translocated across the cytoplasmic membrane), and thus conserves the redox energy in a proton gradient.</text>
</comment>
<keyword evidence="4 7" id="KW-0472">Membrane</keyword>
<dbReference type="GO" id="GO:0016020">
    <property type="term" value="C:membrane"/>
    <property type="evidence" value="ECO:0007669"/>
    <property type="project" value="UniProtKB-SubCell"/>
</dbReference>
<name>A0A1Z3HUV8_9CYAN</name>
<feature type="transmembrane region" description="Helical" evidence="7">
    <location>
        <begin position="43"/>
        <end position="63"/>
    </location>
</feature>
<evidence type="ECO:0000256" key="3">
    <source>
        <dbReference type="ARBA" id="ARBA00022989"/>
    </source>
</evidence>
<dbReference type="Pfam" id="PF00361">
    <property type="entry name" value="Proton_antipo_M"/>
    <property type="match status" value="1"/>
</dbReference>
<dbReference type="NCBIfam" id="NF005633">
    <property type="entry name" value="PRK07390.1"/>
    <property type="match status" value="1"/>
</dbReference>
<evidence type="ECO:0000256" key="7">
    <source>
        <dbReference type="SAM" id="Phobius"/>
    </source>
</evidence>
<dbReference type="PRINTS" id="PR01434">
    <property type="entry name" value="NADHDHGNASE5"/>
</dbReference>
<feature type="domain" description="NADH:quinone oxidoreductase/Mrp antiporter transmembrane" evidence="8">
    <location>
        <begin position="140"/>
        <end position="420"/>
    </location>
</feature>
<feature type="transmembrane region" description="Helical" evidence="7">
    <location>
        <begin position="311"/>
        <end position="329"/>
    </location>
</feature>
<evidence type="ECO:0000313" key="11">
    <source>
        <dbReference type="Proteomes" id="UP000191901"/>
    </source>
</evidence>
<proteinExistence type="predicted"/>
<sequence>MQQILIQSSWLIPLYPLLGAVLTIPWSPAFIRRTGPRPAGYINLVMTLVAFLHSLMACIQAWGEPAQMYYLPWLQVTGFEFTLPLEISAVTLGGAILVTGLNLLAQIYAVGYLEMDWGWARFYAMLAFFEAGMCALLLCNSLFFSYMLLEILTLGTYLLVGFWYNQSLVVTGARDAFLTKRVGDLVLLMGVLALYPLAGTWDFDQLAIWAQTAEVDPTLMTLVAVALVAGPMSKCAQFPLHLWLDEVMEGALPSTILRNTVVVATGAWVLIKLEPVIFLSPTACEITIAIGAITAVGGALISAAQIDIKRILSYLTSAVMGLVFIAVGAHQSEAALLLVLTHALANALLTMSAGSIIINCITQDVTQLGGLWSRRPVTGLSMLVGIVGFVAIPPFGGFWALLKLLDGLWVDHQGLLVAIVLLVNWVMAFSLMRLFGLIFAGSSQQMTIRAPEPIWLMVMPMTIGLGLTLHLPLILQGLGLLPTWMALNKDMALLTIWSSLLGLAIATLIYITRLVDNPTALVERRIQQLLAYDFYTPRLYRATVVWFVDSLSRLTDWLDRYVVDGFVNLVGLASVFGGETLKYGNTGQFQFYALTISLGVIVITLLMSWQYLPW</sequence>